<organism evidence="1 2">
    <name type="scientific">Cohnella luojiensis</name>
    <dbReference type="NCBI Taxonomy" id="652876"/>
    <lineage>
        <taxon>Bacteria</taxon>
        <taxon>Bacillati</taxon>
        <taxon>Bacillota</taxon>
        <taxon>Bacilli</taxon>
        <taxon>Bacillales</taxon>
        <taxon>Paenibacillaceae</taxon>
        <taxon>Cohnella</taxon>
    </lineage>
</organism>
<keyword evidence="2" id="KW-1185">Reference proteome</keyword>
<evidence type="ECO:0000313" key="2">
    <source>
        <dbReference type="Proteomes" id="UP000297900"/>
    </source>
</evidence>
<gene>
    <name evidence="1" type="ORF">E2980_23670</name>
</gene>
<protein>
    <submittedName>
        <fullName evidence="1">Uncharacterized protein</fullName>
    </submittedName>
</protein>
<dbReference type="AlphaFoldDB" id="A0A4Y8LMN3"/>
<dbReference type="EMBL" id="SOMN01000084">
    <property type="protein sequence ID" value="TFE19240.1"/>
    <property type="molecule type" value="Genomic_DNA"/>
</dbReference>
<reference evidence="1 2" key="1">
    <citation type="submission" date="2019-03" db="EMBL/GenBank/DDBJ databases">
        <title>Cohnella endophytica sp. nov., a novel endophytic bacterium isolated from bark of Sonneratia apetala.</title>
        <authorList>
            <person name="Tuo L."/>
        </authorList>
    </citation>
    <scope>NUCLEOTIDE SEQUENCE [LARGE SCALE GENOMIC DNA]</scope>
    <source>
        <strain evidence="1 2">CCTCC AB 208254</strain>
    </source>
</reference>
<name>A0A4Y8LMN3_9BACL</name>
<sequence length="68" mass="7667">MSTIDLFPVWDWSANEAVVPGMDSDFQLGLQMKPPKFTQIGWNEGEPNNLRTESGLVSRYVSLMSFEA</sequence>
<proteinExistence type="predicted"/>
<comment type="caution">
    <text evidence="1">The sequence shown here is derived from an EMBL/GenBank/DDBJ whole genome shotgun (WGS) entry which is preliminary data.</text>
</comment>
<dbReference type="Proteomes" id="UP000297900">
    <property type="component" value="Unassembled WGS sequence"/>
</dbReference>
<evidence type="ECO:0000313" key="1">
    <source>
        <dbReference type="EMBL" id="TFE19240.1"/>
    </source>
</evidence>
<accession>A0A4Y8LMN3</accession>